<feature type="transmembrane region" description="Helical" evidence="1">
    <location>
        <begin position="138"/>
        <end position="167"/>
    </location>
</feature>
<keyword evidence="1" id="KW-0812">Transmembrane</keyword>
<name>A0A0G0U1P6_9BACT</name>
<feature type="transmembrane region" description="Helical" evidence="1">
    <location>
        <begin position="269"/>
        <end position="289"/>
    </location>
</feature>
<evidence type="ECO:0000256" key="1">
    <source>
        <dbReference type="SAM" id="Phobius"/>
    </source>
</evidence>
<protein>
    <recommendedName>
        <fullName evidence="4">Glycosyltransferase RgtA/B/C/D-like domain-containing protein</fullName>
    </recommendedName>
</protein>
<evidence type="ECO:0008006" key="4">
    <source>
        <dbReference type="Google" id="ProtNLM"/>
    </source>
</evidence>
<feature type="transmembrane region" description="Helical" evidence="1">
    <location>
        <begin position="298"/>
        <end position="315"/>
    </location>
</feature>
<keyword evidence="1" id="KW-0472">Membrane</keyword>
<feature type="transmembrane region" description="Helical" evidence="1">
    <location>
        <begin position="327"/>
        <end position="346"/>
    </location>
</feature>
<dbReference type="Proteomes" id="UP000034601">
    <property type="component" value="Unassembled WGS sequence"/>
</dbReference>
<organism evidence="2 3">
    <name type="scientific">Candidatus Daviesbacteria bacterium GW2011_GWA2_40_9</name>
    <dbReference type="NCBI Taxonomy" id="1618424"/>
    <lineage>
        <taxon>Bacteria</taxon>
        <taxon>Candidatus Daviesiibacteriota</taxon>
    </lineage>
</organism>
<reference evidence="2 3" key="1">
    <citation type="journal article" date="2015" name="Nature">
        <title>rRNA introns, odd ribosomes, and small enigmatic genomes across a large radiation of phyla.</title>
        <authorList>
            <person name="Brown C.T."/>
            <person name="Hug L.A."/>
            <person name="Thomas B.C."/>
            <person name="Sharon I."/>
            <person name="Castelle C.J."/>
            <person name="Singh A."/>
            <person name="Wilkins M.J."/>
            <person name="Williams K.H."/>
            <person name="Banfield J.F."/>
        </authorList>
    </citation>
    <scope>NUCLEOTIDE SEQUENCE [LARGE SCALE GENOMIC DNA]</scope>
</reference>
<evidence type="ECO:0000313" key="2">
    <source>
        <dbReference type="EMBL" id="KKR83033.1"/>
    </source>
</evidence>
<feature type="transmembrane region" description="Helical" evidence="1">
    <location>
        <begin position="353"/>
        <end position="377"/>
    </location>
</feature>
<dbReference type="EMBL" id="LCAB01000008">
    <property type="protein sequence ID" value="KKR83033.1"/>
    <property type="molecule type" value="Genomic_DNA"/>
</dbReference>
<dbReference type="AlphaFoldDB" id="A0A0G0U1P6"/>
<proteinExistence type="predicted"/>
<accession>A0A0G0U1P6</accession>
<feature type="transmembrane region" description="Helical" evidence="1">
    <location>
        <begin position="92"/>
        <end position="118"/>
    </location>
</feature>
<comment type="caution">
    <text evidence="2">The sequence shown here is derived from an EMBL/GenBank/DDBJ whole genome shotgun (WGS) entry which is preliminary data.</text>
</comment>
<evidence type="ECO:0000313" key="3">
    <source>
        <dbReference type="Proteomes" id="UP000034601"/>
    </source>
</evidence>
<feature type="transmembrane region" description="Helical" evidence="1">
    <location>
        <begin position="179"/>
        <end position="199"/>
    </location>
</feature>
<feature type="transmembrane region" description="Helical" evidence="1">
    <location>
        <begin position="12"/>
        <end position="31"/>
    </location>
</feature>
<keyword evidence="1" id="KW-1133">Transmembrane helix</keyword>
<sequence>MKLLCKQQTSLLRPHLLALTVIFLLTLMAYWELPQSFFQQDEWHTFGYYNYLLSLGKEEFIANVLRSGLLTHFTPLSLFFKMSLYQFFALNSSLYFVVSIILHIMVSITIYFFILMLVKKRLAATILFYFKKGKKKFFYISLSLILIALLFKETAVTFLIVLFGLILFKEKKGLKKSSVFNLGLVVAFYIFLRFAYLLFKVGGLSTSASQNTEDFGLILGYNIFTIPVKIFTQIFFPNDLLVYITNITSSPFGIYQYFAKGPWVIESGFRYDLLTLSLGLLIIALMWWINQKIKNRQPFYLGLVLILLIVVPFLLLKKYLLYFDSRYLYPATLGLSLIIGATVAYLKIRLQRLVAALMLGIFLIVLVGHLVSLKVLINQQKELGSERDRLLGYIKEQYPNLPQRVIFYTESDSTYSGIPKILPFQSGVGQMLLIWYHPTENFPGDFFQNDFLWDIDSEGYREFSGRGFGYYRDFPALKKAITDYNMSINSVFAFSWNGTSGNLQDITVNVRDKLKSELNM</sequence>
<gene>
    <name evidence="2" type="ORF">UU29_C0008G0142</name>
</gene>